<dbReference type="GO" id="GO:0006874">
    <property type="term" value="P:intracellular calcium ion homeostasis"/>
    <property type="evidence" value="ECO:0007669"/>
    <property type="project" value="TreeGrafter"/>
</dbReference>
<dbReference type="PANTHER" id="PTHR10846:SF8">
    <property type="entry name" value="INNER MEMBRANE PROTEIN YRBG"/>
    <property type="match status" value="1"/>
</dbReference>
<feature type="transmembrane region" description="Helical" evidence="5">
    <location>
        <begin position="207"/>
        <end position="231"/>
    </location>
</feature>
<dbReference type="InterPro" id="IPR004837">
    <property type="entry name" value="NaCa_Exmemb"/>
</dbReference>
<accession>A0A2H0YZ34</accession>
<dbReference type="Pfam" id="PF01699">
    <property type="entry name" value="Na_Ca_ex"/>
    <property type="match status" value="2"/>
</dbReference>
<proteinExistence type="predicted"/>
<dbReference type="InterPro" id="IPR004481">
    <property type="entry name" value="K/Na/Ca-exchanger"/>
</dbReference>
<evidence type="ECO:0000256" key="1">
    <source>
        <dbReference type="ARBA" id="ARBA00004141"/>
    </source>
</evidence>
<feature type="domain" description="Sodium/calcium exchanger membrane region" evidence="6">
    <location>
        <begin position="4"/>
        <end position="151"/>
    </location>
</feature>
<feature type="transmembrane region" description="Helical" evidence="5">
    <location>
        <begin position="273"/>
        <end position="291"/>
    </location>
</feature>
<comment type="caution">
    <text evidence="7">The sequence shown here is derived from an EMBL/GenBank/DDBJ whole genome shotgun (WGS) entry which is preliminary data.</text>
</comment>
<evidence type="ECO:0000313" key="7">
    <source>
        <dbReference type="EMBL" id="PIS43002.1"/>
    </source>
</evidence>
<feature type="transmembrane region" description="Helical" evidence="5">
    <location>
        <begin position="6"/>
        <end position="23"/>
    </location>
</feature>
<gene>
    <name evidence="7" type="ORF">COT24_00485</name>
</gene>
<evidence type="ECO:0000256" key="5">
    <source>
        <dbReference type="SAM" id="Phobius"/>
    </source>
</evidence>
<keyword evidence="3 5" id="KW-1133">Transmembrane helix</keyword>
<dbReference type="GO" id="GO:0008273">
    <property type="term" value="F:calcium, potassium:sodium antiporter activity"/>
    <property type="evidence" value="ECO:0007669"/>
    <property type="project" value="TreeGrafter"/>
</dbReference>
<keyword evidence="2 5" id="KW-0812">Transmembrane</keyword>
<keyword evidence="4 5" id="KW-0472">Membrane</keyword>
<protein>
    <submittedName>
        <fullName evidence="7">Sodium:proton exchanger</fullName>
    </submittedName>
</protein>
<evidence type="ECO:0000313" key="8">
    <source>
        <dbReference type="Proteomes" id="UP000231542"/>
    </source>
</evidence>
<feature type="transmembrane region" description="Helical" evidence="5">
    <location>
        <begin position="35"/>
        <end position="62"/>
    </location>
</feature>
<feature type="transmembrane region" description="Helical" evidence="5">
    <location>
        <begin position="167"/>
        <end position="187"/>
    </location>
</feature>
<feature type="domain" description="Sodium/calcium exchanger membrane region" evidence="6">
    <location>
        <begin position="172"/>
        <end position="315"/>
    </location>
</feature>
<evidence type="ECO:0000256" key="3">
    <source>
        <dbReference type="ARBA" id="ARBA00022989"/>
    </source>
</evidence>
<evidence type="ECO:0000256" key="4">
    <source>
        <dbReference type="ARBA" id="ARBA00023136"/>
    </source>
</evidence>
<dbReference type="AlphaFoldDB" id="A0A2H0YZ34"/>
<feature type="transmembrane region" description="Helical" evidence="5">
    <location>
        <begin position="238"/>
        <end position="261"/>
    </location>
</feature>
<dbReference type="EMBL" id="PEXU01000006">
    <property type="protein sequence ID" value="PIS43002.1"/>
    <property type="molecule type" value="Genomic_DNA"/>
</dbReference>
<dbReference type="PANTHER" id="PTHR10846">
    <property type="entry name" value="SODIUM/POTASSIUM/CALCIUM EXCHANGER"/>
    <property type="match status" value="1"/>
</dbReference>
<feature type="transmembrane region" description="Helical" evidence="5">
    <location>
        <begin position="68"/>
        <end position="94"/>
    </location>
</feature>
<feature type="transmembrane region" description="Helical" evidence="5">
    <location>
        <begin position="298"/>
        <end position="315"/>
    </location>
</feature>
<name>A0A2H0YZ34_9BACT</name>
<evidence type="ECO:0000259" key="6">
    <source>
        <dbReference type="Pfam" id="PF01699"/>
    </source>
</evidence>
<feature type="transmembrane region" description="Helical" evidence="5">
    <location>
        <begin position="138"/>
        <end position="155"/>
    </location>
</feature>
<dbReference type="Proteomes" id="UP000231542">
    <property type="component" value="Unassembled WGS sequence"/>
</dbReference>
<dbReference type="Gene3D" id="1.20.1420.30">
    <property type="entry name" value="NCX, central ion-binding region"/>
    <property type="match status" value="1"/>
</dbReference>
<evidence type="ECO:0000256" key="2">
    <source>
        <dbReference type="ARBA" id="ARBA00022692"/>
    </source>
</evidence>
<dbReference type="InterPro" id="IPR044880">
    <property type="entry name" value="NCX_ion-bd_dom_sf"/>
</dbReference>
<feature type="transmembrane region" description="Helical" evidence="5">
    <location>
        <begin position="101"/>
        <end position="118"/>
    </location>
</feature>
<dbReference type="NCBIfam" id="TIGR00367">
    <property type="entry name" value="calcium/sodium antiporter"/>
    <property type="match status" value="1"/>
</dbReference>
<organism evidence="7 8">
    <name type="scientific">Candidatus Kerfeldbacteria bacterium CG08_land_8_20_14_0_20_40_16</name>
    <dbReference type="NCBI Taxonomy" id="2014244"/>
    <lineage>
        <taxon>Bacteria</taxon>
        <taxon>Candidatus Kerfeldiibacteriota</taxon>
    </lineage>
</organism>
<sequence>MLQAIVFLILGLAILIVGAEFTVRGSASVAKKLKISSLVIGLTVVAFGTSSPELIVNIFSAFRGSADIAIGNIIGSNIANILLILGLAGLIYPITVKRSTVWYEIPLALLGMVLVFVMGNDQLLDKVGFSALTRTDGLTLMAIFFIFMIYIVSLAKKGKVEEEEVKTYSWMWSLIMVLCGLASLFFGGKVLVDNAIILAQLAGLSEAFIGLTIVAVGTSLPELATSLVAVYHHKNDIAIGNIVGSNIFNVFWILGLTSTILPLPFSPAVNFDVLVGIIATMLLFLFMFVSTRQKLDRWQGGMFVILYFVYIVYLIQRG</sequence>
<comment type="subcellular location">
    <subcellularLocation>
        <location evidence="1">Membrane</location>
        <topology evidence="1">Multi-pass membrane protein</topology>
    </subcellularLocation>
</comment>
<dbReference type="GO" id="GO:0005262">
    <property type="term" value="F:calcium channel activity"/>
    <property type="evidence" value="ECO:0007669"/>
    <property type="project" value="TreeGrafter"/>
</dbReference>
<dbReference type="GO" id="GO:0005886">
    <property type="term" value="C:plasma membrane"/>
    <property type="evidence" value="ECO:0007669"/>
    <property type="project" value="TreeGrafter"/>
</dbReference>
<reference evidence="7 8" key="1">
    <citation type="submission" date="2017-09" db="EMBL/GenBank/DDBJ databases">
        <title>Depth-based differentiation of microbial function through sediment-hosted aquifers and enrichment of novel symbionts in the deep terrestrial subsurface.</title>
        <authorList>
            <person name="Probst A.J."/>
            <person name="Ladd B."/>
            <person name="Jarett J.K."/>
            <person name="Geller-Mcgrath D.E."/>
            <person name="Sieber C.M."/>
            <person name="Emerson J.B."/>
            <person name="Anantharaman K."/>
            <person name="Thomas B.C."/>
            <person name="Malmstrom R."/>
            <person name="Stieglmeier M."/>
            <person name="Klingl A."/>
            <person name="Woyke T."/>
            <person name="Ryan C.M."/>
            <person name="Banfield J.F."/>
        </authorList>
    </citation>
    <scope>NUCLEOTIDE SEQUENCE [LARGE SCALE GENOMIC DNA]</scope>
    <source>
        <strain evidence="7">CG08_land_8_20_14_0_20_40_16</strain>
    </source>
</reference>